<evidence type="ECO:0000256" key="1">
    <source>
        <dbReference type="ARBA" id="ARBA00004571"/>
    </source>
</evidence>
<protein>
    <submittedName>
        <fullName evidence="21">Protein involved in polysaccharide export with SLBB domain</fullName>
    </submittedName>
</protein>
<feature type="domain" description="SLBB" evidence="20">
    <location>
        <begin position="227"/>
        <end position="303"/>
    </location>
</feature>
<evidence type="ECO:0000256" key="12">
    <source>
        <dbReference type="ARBA" id="ARBA00023139"/>
    </source>
</evidence>
<dbReference type="GO" id="GO:0015288">
    <property type="term" value="F:porin activity"/>
    <property type="evidence" value="ECO:0007669"/>
    <property type="project" value="UniProtKB-KW"/>
</dbReference>
<evidence type="ECO:0000313" key="22">
    <source>
        <dbReference type="Proteomes" id="UP000538147"/>
    </source>
</evidence>
<evidence type="ECO:0000256" key="13">
    <source>
        <dbReference type="ARBA" id="ARBA00023237"/>
    </source>
</evidence>
<evidence type="ECO:0000256" key="14">
    <source>
        <dbReference type="ARBA" id="ARBA00023288"/>
    </source>
</evidence>
<evidence type="ECO:0000259" key="18">
    <source>
        <dbReference type="Pfam" id="PF02563"/>
    </source>
</evidence>
<evidence type="ECO:0000259" key="19">
    <source>
        <dbReference type="Pfam" id="PF10531"/>
    </source>
</evidence>
<feature type="signal peptide" evidence="17">
    <location>
        <begin position="1"/>
        <end position="39"/>
    </location>
</feature>
<comment type="similarity">
    <text evidence="2">Belongs to the BexD/CtrA/VexA family.</text>
</comment>
<name>A0A841LA21_9SPHN</name>
<keyword evidence="8" id="KW-0625">Polysaccharide transport</keyword>
<dbReference type="GO" id="GO:0006811">
    <property type="term" value="P:monoatomic ion transport"/>
    <property type="evidence" value="ECO:0007669"/>
    <property type="project" value="UniProtKB-KW"/>
</dbReference>
<dbReference type="InterPro" id="IPR054765">
    <property type="entry name" value="SLBB_dom"/>
</dbReference>
<dbReference type="Pfam" id="PF02563">
    <property type="entry name" value="Poly_export"/>
    <property type="match status" value="1"/>
</dbReference>
<feature type="transmembrane region" description="Helical" evidence="16">
    <location>
        <begin position="924"/>
        <end position="942"/>
    </location>
</feature>
<keyword evidence="11 16" id="KW-0472">Membrane</keyword>
<evidence type="ECO:0000256" key="16">
    <source>
        <dbReference type="SAM" id="Phobius"/>
    </source>
</evidence>
<feature type="region of interest" description="Disordered" evidence="15">
    <location>
        <begin position="57"/>
        <end position="86"/>
    </location>
</feature>
<evidence type="ECO:0000259" key="20">
    <source>
        <dbReference type="Pfam" id="PF22461"/>
    </source>
</evidence>
<feature type="chain" id="PRO_5032778814" evidence="17">
    <location>
        <begin position="40"/>
        <end position="944"/>
    </location>
</feature>
<keyword evidence="22" id="KW-1185">Reference proteome</keyword>
<feature type="domain" description="Polysaccharide export protein N-terminal" evidence="18">
    <location>
        <begin position="147"/>
        <end position="219"/>
    </location>
</feature>
<evidence type="ECO:0000256" key="10">
    <source>
        <dbReference type="ARBA" id="ARBA00023114"/>
    </source>
</evidence>
<evidence type="ECO:0000256" key="15">
    <source>
        <dbReference type="SAM" id="MobiDB-lite"/>
    </source>
</evidence>
<evidence type="ECO:0000256" key="7">
    <source>
        <dbReference type="ARBA" id="ARBA00022729"/>
    </source>
</evidence>
<dbReference type="GO" id="GO:0009279">
    <property type="term" value="C:cell outer membrane"/>
    <property type="evidence" value="ECO:0007669"/>
    <property type="project" value="UniProtKB-SubCell"/>
</dbReference>
<evidence type="ECO:0000256" key="2">
    <source>
        <dbReference type="ARBA" id="ARBA00009450"/>
    </source>
</evidence>
<dbReference type="Gene3D" id="3.30.1950.10">
    <property type="entry name" value="wza like domain"/>
    <property type="match status" value="1"/>
</dbReference>
<evidence type="ECO:0000256" key="17">
    <source>
        <dbReference type="SAM" id="SignalP"/>
    </source>
</evidence>
<dbReference type="InterPro" id="IPR049712">
    <property type="entry name" value="Poly_export"/>
</dbReference>
<evidence type="ECO:0000256" key="6">
    <source>
        <dbReference type="ARBA" id="ARBA00022692"/>
    </source>
</evidence>
<keyword evidence="5" id="KW-0762">Sugar transport</keyword>
<comment type="caution">
    <text evidence="21">The sequence shown here is derived from an EMBL/GenBank/DDBJ whole genome shotgun (WGS) entry which is preliminary data.</text>
</comment>
<dbReference type="PANTHER" id="PTHR33619:SF3">
    <property type="entry name" value="POLYSACCHARIDE EXPORT PROTEIN GFCE-RELATED"/>
    <property type="match status" value="1"/>
</dbReference>
<keyword evidence="10" id="KW-0626">Porin</keyword>
<keyword evidence="16" id="KW-1133">Transmembrane helix</keyword>
<feature type="domain" description="Soluble ligand binding" evidence="19">
    <location>
        <begin position="705"/>
        <end position="738"/>
    </location>
</feature>
<keyword evidence="6 16" id="KW-0812">Transmembrane</keyword>
<dbReference type="Pfam" id="PF10531">
    <property type="entry name" value="SLBB"/>
    <property type="match status" value="2"/>
</dbReference>
<dbReference type="RefSeq" id="WP_184195864.1">
    <property type="nucleotide sequence ID" value="NZ_JACIIV010000005.1"/>
</dbReference>
<evidence type="ECO:0000256" key="11">
    <source>
        <dbReference type="ARBA" id="ARBA00023136"/>
    </source>
</evidence>
<dbReference type="PANTHER" id="PTHR33619">
    <property type="entry name" value="POLYSACCHARIDE EXPORT PROTEIN GFCE-RELATED"/>
    <property type="match status" value="1"/>
</dbReference>
<dbReference type="EMBL" id="JACIIV010000005">
    <property type="protein sequence ID" value="MBB6226685.1"/>
    <property type="molecule type" value="Genomic_DNA"/>
</dbReference>
<organism evidence="21 22">
    <name type="scientific">Polymorphobacter multimanifer</name>
    <dbReference type="NCBI Taxonomy" id="1070431"/>
    <lineage>
        <taxon>Bacteria</taxon>
        <taxon>Pseudomonadati</taxon>
        <taxon>Pseudomonadota</taxon>
        <taxon>Alphaproteobacteria</taxon>
        <taxon>Sphingomonadales</taxon>
        <taxon>Sphingosinicellaceae</taxon>
        <taxon>Polymorphobacter</taxon>
    </lineage>
</organism>
<evidence type="ECO:0000256" key="5">
    <source>
        <dbReference type="ARBA" id="ARBA00022597"/>
    </source>
</evidence>
<sequence length="944" mass="98592">MMERWQMETRAGDAMRGHAGAPRLAIGLALLAAATMAQAQAINPDVLRQVQGQLGAGQAPDAIDESRREGGSAGQGFGQALPQGRIDTREEQTLRRAEAEAQLARLYRPSAVERDYQQRLSEPRLRQFGYELFASTSAASGAVTGAVGDDYVLGVGDELVVQFQGATSDSRTVRVNREGSLVVASLPPVRAAGRPLGAVRRDLSAATSRTLLGTDVFVSLGTVRSASVFVGGEVERPGQYNLTALTDVAVALAQAGGVRRGGSLRRVRVVRGSGGTIEVDLYGLLGIGAPPSVRLQDGDRVIVPVLGPTVAIAGNVTRPGIYELRGTASVGALIDYAGGAVRPRGNQVAISRIGADGGEQFIRAATMATGLMAGDAVQLLAGSAGGASGRVLLRGHVDNPGARAIALVPTVRDLLGSIEDLKRDTYLPLAMLVRRDAATAARRFVPVNLGEALDGRQPVALQSEDRLFLFSRGDVEFINRTAVRRVVLGQPNLLVGCRSLDRLETLVRDSQTLRFNVVTRSAFLVERGGQTDVAATGGRLNVATRSTEAGLRSGTALAGAGAGQVQAVDEAPQQAGFDERSDAALRARREAAAEQCPLVFEEEPDLLPLLIENAVAVGGAVRRPGAYPVAGSVSAAVLASVAEGVLSGASDLSLDVSRGAGGSVVSEQVLLAERPGVLEQTLVGAGDDLRFNAAQPQFEAGAVLLAGEFNRPGLYSIRKGETLSQLTARAGGLSPQAYPYGAIFTRRSVKELEQEGLRRTSRELTTGLLSLAARQRDSTGGGVVAGQQLIQQLATVESAGRVVVEADPRVLALRSDLDTVLESGDAIVMPKRPSFVLALGDVANPGALQFVAGKTADAYLREVGGTISTADRRRIFIVLPDGTAQPLAGRGWGRGYEGVVPPGSTIIVPKNIDPLYRLEIARDITGIIGGLLTSVATVALLATR</sequence>
<feature type="domain" description="Soluble ligand binding" evidence="19">
    <location>
        <begin position="310"/>
        <end position="359"/>
    </location>
</feature>
<evidence type="ECO:0000313" key="21">
    <source>
        <dbReference type="EMBL" id="MBB6226685.1"/>
    </source>
</evidence>
<keyword evidence="7 17" id="KW-0732">Signal</keyword>
<evidence type="ECO:0000256" key="9">
    <source>
        <dbReference type="ARBA" id="ARBA00023065"/>
    </source>
</evidence>
<dbReference type="InterPro" id="IPR019554">
    <property type="entry name" value="Soluble_ligand-bd"/>
</dbReference>
<keyword evidence="3" id="KW-0813">Transport</keyword>
<dbReference type="Gene3D" id="3.10.560.10">
    <property type="entry name" value="Outer membrane lipoprotein wza domain like"/>
    <property type="match status" value="4"/>
</dbReference>
<keyword evidence="4" id="KW-1134">Transmembrane beta strand</keyword>
<dbReference type="Pfam" id="PF22461">
    <property type="entry name" value="SLBB_2"/>
    <property type="match status" value="1"/>
</dbReference>
<dbReference type="AlphaFoldDB" id="A0A841LA21"/>
<dbReference type="Proteomes" id="UP000538147">
    <property type="component" value="Unassembled WGS sequence"/>
</dbReference>
<evidence type="ECO:0000256" key="3">
    <source>
        <dbReference type="ARBA" id="ARBA00022448"/>
    </source>
</evidence>
<keyword evidence="9" id="KW-0406">Ion transport</keyword>
<evidence type="ECO:0000256" key="4">
    <source>
        <dbReference type="ARBA" id="ARBA00022452"/>
    </source>
</evidence>
<comment type="subcellular location">
    <subcellularLocation>
        <location evidence="1">Cell outer membrane</location>
        <topology evidence="1">Multi-pass membrane protein</topology>
    </subcellularLocation>
</comment>
<keyword evidence="12" id="KW-0564">Palmitate</keyword>
<evidence type="ECO:0000256" key="8">
    <source>
        <dbReference type="ARBA" id="ARBA00023047"/>
    </source>
</evidence>
<dbReference type="GO" id="GO:0015159">
    <property type="term" value="F:polysaccharide transmembrane transporter activity"/>
    <property type="evidence" value="ECO:0007669"/>
    <property type="project" value="InterPro"/>
</dbReference>
<reference evidence="21 22" key="1">
    <citation type="submission" date="2020-08" db="EMBL/GenBank/DDBJ databases">
        <title>Genomic Encyclopedia of Type Strains, Phase IV (KMG-IV): sequencing the most valuable type-strain genomes for metagenomic binning, comparative biology and taxonomic classification.</title>
        <authorList>
            <person name="Goeker M."/>
        </authorList>
    </citation>
    <scope>NUCLEOTIDE SEQUENCE [LARGE SCALE GENOMIC DNA]</scope>
    <source>
        <strain evidence="21 22">DSM 102189</strain>
    </source>
</reference>
<keyword evidence="13" id="KW-0998">Cell outer membrane</keyword>
<keyword evidence="14" id="KW-0449">Lipoprotein</keyword>
<gene>
    <name evidence="21" type="ORF">FHS79_000843</name>
</gene>
<dbReference type="InterPro" id="IPR003715">
    <property type="entry name" value="Poly_export_N"/>
</dbReference>
<dbReference type="GO" id="GO:0046930">
    <property type="term" value="C:pore complex"/>
    <property type="evidence" value="ECO:0007669"/>
    <property type="project" value="UniProtKB-KW"/>
</dbReference>
<accession>A0A841LA21</accession>
<proteinExistence type="inferred from homology"/>